<feature type="region of interest" description="Disordered" evidence="1">
    <location>
        <begin position="25"/>
        <end position="51"/>
    </location>
</feature>
<feature type="region of interest" description="Disordered" evidence="1">
    <location>
        <begin position="84"/>
        <end position="114"/>
    </location>
</feature>
<evidence type="ECO:0000313" key="3">
    <source>
        <dbReference type="Proteomes" id="UP001157418"/>
    </source>
</evidence>
<reference evidence="2 3" key="1">
    <citation type="submission" date="2022-01" db="EMBL/GenBank/DDBJ databases">
        <authorList>
            <person name="Xiong W."/>
            <person name="Schranz E."/>
        </authorList>
    </citation>
    <scope>NUCLEOTIDE SEQUENCE [LARGE SCALE GENOMIC DNA]</scope>
</reference>
<comment type="caution">
    <text evidence="2">The sequence shown here is derived from an EMBL/GenBank/DDBJ whole genome shotgun (WGS) entry which is preliminary data.</text>
</comment>
<evidence type="ECO:0000313" key="2">
    <source>
        <dbReference type="EMBL" id="CAH1445313.1"/>
    </source>
</evidence>
<proteinExistence type="predicted"/>
<keyword evidence="3" id="KW-1185">Reference proteome</keyword>
<protein>
    <submittedName>
        <fullName evidence="2">Uncharacterized protein</fullName>
    </submittedName>
</protein>
<dbReference type="Proteomes" id="UP001157418">
    <property type="component" value="Unassembled WGS sequence"/>
</dbReference>
<dbReference type="EMBL" id="CAKMRJ010005523">
    <property type="protein sequence ID" value="CAH1445313.1"/>
    <property type="molecule type" value="Genomic_DNA"/>
</dbReference>
<feature type="compositionally biased region" description="Basic residues" evidence="1">
    <location>
        <begin position="88"/>
        <end position="100"/>
    </location>
</feature>
<name>A0AAU9P500_9ASTR</name>
<feature type="compositionally biased region" description="Basic and acidic residues" evidence="1">
    <location>
        <begin position="101"/>
        <end position="114"/>
    </location>
</feature>
<organism evidence="2 3">
    <name type="scientific">Lactuca virosa</name>
    <dbReference type="NCBI Taxonomy" id="75947"/>
    <lineage>
        <taxon>Eukaryota</taxon>
        <taxon>Viridiplantae</taxon>
        <taxon>Streptophyta</taxon>
        <taxon>Embryophyta</taxon>
        <taxon>Tracheophyta</taxon>
        <taxon>Spermatophyta</taxon>
        <taxon>Magnoliopsida</taxon>
        <taxon>eudicotyledons</taxon>
        <taxon>Gunneridae</taxon>
        <taxon>Pentapetalae</taxon>
        <taxon>asterids</taxon>
        <taxon>campanulids</taxon>
        <taxon>Asterales</taxon>
        <taxon>Asteraceae</taxon>
        <taxon>Cichorioideae</taxon>
        <taxon>Cichorieae</taxon>
        <taxon>Lactucinae</taxon>
        <taxon>Lactuca</taxon>
    </lineage>
</organism>
<sequence>MDLDINPTILVAYLQSVNHSVGTGVLLPKETAGSSKRGKSPNKSSKVEKPKVVPEVVKEVVTKLVTEPVQETIVQDVHTEVVPSKTGILKRTKNPAHRPLHSPDPRPIIEDVAV</sequence>
<gene>
    <name evidence="2" type="ORF">LVIROSA_LOCUS31081</name>
</gene>
<evidence type="ECO:0000256" key="1">
    <source>
        <dbReference type="SAM" id="MobiDB-lite"/>
    </source>
</evidence>
<accession>A0AAU9P500</accession>
<dbReference type="AlphaFoldDB" id="A0AAU9P500"/>